<evidence type="ECO:0000256" key="2">
    <source>
        <dbReference type="ARBA" id="ARBA00022643"/>
    </source>
</evidence>
<feature type="domain" description="Luciferase-like" evidence="5">
    <location>
        <begin position="37"/>
        <end position="212"/>
    </location>
</feature>
<dbReference type="EMBL" id="CP035758">
    <property type="protein sequence ID" value="QBD79448.1"/>
    <property type="molecule type" value="Genomic_DNA"/>
</dbReference>
<reference evidence="6 7" key="1">
    <citation type="submission" date="2019-01" db="EMBL/GenBank/DDBJ databases">
        <title>Ktedonosporobacter rubrisoli SCAWS-G2.</title>
        <authorList>
            <person name="Huang Y."/>
            <person name="Yan B."/>
        </authorList>
    </citation>
    <scope>NUCLEOTIDE SEQUENCE [LARGE SCALE GENOMIC DNA]</scope>
    <source>
        <strain evidence="6 7">SCAWS-G2</strain>
    </source>
</reference>
<dbReference type="PANTHER" id="PTHR42847:SF4">
    <property type="entry name" value="ALKANESULFONATE MONOOXYGENASE-RELATED"/>
    <property type="match status" value="1"/>
</dbReference>
<keyword evidence="4" id="KW-0503">Monooxygenase</keyword>
<protein>
    <submittedName>
        <fullName evidence="6">TIGR03621 family F420-dependent LLM class oxidoreductase</fullName>
    </submittedName>
</protein>
<proteinExistence type="predicted"/>
<dbReference type="AlphaFoldDB" id="A0A4P6JUW6"/>
<keyword evidence="7" id="KW-1185">Reference proteome</keyword>
<evidence type="ECO:0000259" key="5">
    <source>
        <dbReference type="Pfam" id="PF00296"/>
    </source>
</evidence>
<dbReference type="Proteomes" id="UP000290365">
    <property type="component" value="Chromosome"/>
</dbReference>
<dbReference type="Gene3D" id="3.20.20.30">
    <property type="entry name" value="Luciferase-like domain"/>
    <property type="match status" value="1"/>
</dbReference>
<dbReference type="InterPro" id="IPR050172">
    <property type="entry name" value="SsuD_RutA_monooxygenase"/>
</dbReference>
<dbReference type="PANTHER" id="PTHR42847">
    <property type="entry name" value="ALKANESULFONATE MONOOXYGENASE"/>
    <property type="match status" value="1"/>
</dbReference>
<evidence type="ECO:0000256" key="4">
    <source>
        <dbReference type="ARBA" id="ARBA00023033"/>
    </source>
</evidence>
<evidence type="ECO:0000256" key="1">
    <source>
        <dbReference type="ARBA" id="ARBA00022630"/>
    </source>
</evidence>
<organism evidence="6 7">
    <name type="scientific">Ktedonosporobacter rubrisoli</name>
    <dbReference type="NCBI Taxonomy" id="2509675"/>
    <lineage>
        <taxon>Bacteria</taxon>
        <taxon>Bacillati</taxon>
        <taxon>Chloroflexota</taxon>
        <taxon>Ktedonobacteria</taxon>
        <taxon>Ktedonobacterales</taxon>
        <taxon>Ktedonosporobacteraceae</taxon>
        <taxon>Ktedonosporobacter</taxon>
    </lineage>
</organism>
<dbReference type="InterPro" id="IPR019923">
    <property type="entry name" value="Lucif-like_OxRdtase_MSMEG_2516"/>
</dbReference>
<keyword evidence="2" id="KW-0288">FMN</keyword>
<sequence>MMLHQTKVKRRKFMQRPFRFGVLCEEMGDREAWFAKARRAEELGYATLLLRDHFVPGTFGDQFAPISALMAAAMVTSKLRIGSMVFDNDYRHPVVLGKEVATLDALSGGRFEFGLGAGWMGSEYEQAGLSFDPPGTRIDRLEEALQTFKGLFAGTSFTLAGKHYRITGIQNFPAPVQQPHPPLLIGAGGRRMLAIAAREADIVGIMAGPLNAGLPTSDDPAAYSAQRFDQKIAWLREAAGERFTQLELSVLTTPVFTNNRRQGAEQIAQKRGWSGIAIEEILEMPTIFVGTVEQIAEQMLERRERFGVSYYMTFDHRMEAFAPLVDQLSGR</sequence>
<gene>
    <name evidence="6" type="ORF">EPA93_27085</name>
</gene>
<dbReference type="InterPro" id="IPR011251">
    <property type="entry name" value="Luciferase-like_dom"/>
</dbReference>
<evidence type="ECO:0000256" key="3">
    <source>
        <dbReference type="ARBA" id="ARBA00023002"/>
    </source>
</evidence>
<dbReference type="InterPro" id="IPR036661">
    <property type="entry name" value="Luciferase-like_sf"/>
</dbReference>
<dbReference type="Pfam" id="PF00296">
    <property type="entry name" value="Bac_luciferase"/>
    <property type="match status" value="1"/>
</dbReference>
<evidence type="ECO:0000313" key="6">
    <source>
        <dbReference type="EMBL" id="QBD79448.1"/>
    </source>
</evidence>
<keyword evidence="3" id="KW-0560">Oxidoreductase</keyword>
<dbReference type="GO" id="GO:0046306">
    <property type="term" value="P:alkanesulfonate catabolic process"/>
    <property type="evidence" value="ECO:0007669"/>
    <property type="project" value="TreeGrafter"/>
</dbReference>
<evidence type="ECO:0000313" key="7">
    <source>
        <dbReference type="Proteomes" id="UP000290365"/>
    </source>
</evidence>
<accession>A0A4P6JUW6</accession>
<dbReference type="OrthoDB" id="3284378at2"/>
<name>A0A4P6JUW6_KTERU</name>
<dbReference type="NCBIfam" id="TIGR03621">
    <property type="entry name" value="F420_MSMEG_2516"/>
    <property type="match status" value="1"/>
</dbReference>
<dbReference type="KEGG" id="kbs:EPA93_27085"/>
<dbReference type="GO" id="GO:0008726">
    <property type="term" value="F:alkanesulfonate monooxygenase activity"/>
    <property type="evidence" value="ECO:0007669"/>
    <property type="project" value="TreeGrafter"/>
</dbReference>
<dbReference type="SUPFAM" id="SSF51679">
    <property type="entry name" value="Bacterial luciferase-like"/>
    <property type="match status" value="1"/>
</dbReference>
<keyword evidence="1" id="KW-0285">Flavoprotein</keyword>